<organism evidence="10 11">
    <name type="scientific">Paenibacillus polygoni</name>
    <dbReference type="NCBI Taxonomy" id="3050112"/>
    <lineage>
        <taxon>Bacteria</taxon>
        <taxon>Bacillati</taxon>
        <taxon>Bacillota</taxon>
        <taxon>Bacilli</taxon>
        <taxon>Bacillales</taxon>
        <taxon>Paenibacillaceae</taxon>
        <taxon>Paenibacillus</taxon>
    </lineage>
</organism>
<evidence type="ECO:0000256" key="7">
    <source>
        <dbReference type="ARBA" id="ARBA00023136"/>
    </source>
</evidence>
<feature type="transmembrane region" description="Helical" evidence="8">
    <location>
        <begin position="341"/>
        <end position="364"/>
    </location>
</feature>
<dbReference type="Gene3D" id="1.10.3720.10">
    <property type="entry name" value="MetI-like"/>
    <property type="match status" value="2"/>
</dbReference>
<evidence type="ECO:0000313" key="11">
    <source>
        <dbReference type="Proteomes" id="UP001236415"/>
    </source>
</evidence>
<comment type="similarity">
    <text evidence="8">Belongs to the binding-protein-dependent transport system permease family.</text>
</comment>
<feature type="domain" description="ABC transmembrane type-1" evidence="9">
    <location>
        <begin position="409"/>
        <end position="603"/>
    </location>
</feature>
<dbReference type="EMBL" id="CP127162">
    <property type="protein sequence ID" value="WIV21231.1"/>
    <property type="molecule type" value="Genomic_DNA"/>
</dbReference>
<comment type="subcellular location">
    <subcellularLocation>
        <location evidence="1">Cell inner membrane</location>
        <topology evidence="1">Multi-pass membrane protein</topology>
    </subcellularLocation>
    <subcellularLocation>
        <location evidence="8">Cell membrane</location>
        <topology evidence="8">Multi-pass membrane protein</topology>
    </subcellularLocation>
</comment>
<accession>A0ABY8X6S0</accession>
<evidence type="ECO:0000256" key="3">
    <source>
        <dbReference type="ARBA" id="ARBA00022475"/>
    </source>
</evidence>
<sequence length="617" mass="68315">MSNTEYTTKKQQKNQQPKFNKARFKNRFVSFLTNPMHVISMVAIIFLIYTIIIPLIQMISSTVTWSHDDVRAYSEAVPGKFTLHHWFYMIAGEISKNVFYQPILNSVNIAIWVSVLSAILGGTLAWLVTRSDIPFKKTIAFMAIIPYMLPSWMKSMAWLVIFKNDRIGGSKGLIQAIFGISPPDWLSYGFLPIVIVLVGHYFTFFYLLIAVALSSINSGLEETADILGAKRITILRRITFPLVLPAILSAFILTFSKSMGTFGPAAFLGLPIKYYTIATMLYSSIRGRMTSQAYILSIVLILIAAITIYINQRAIGKRKGYTTVGGKDARKSLTPLGRWRIPIFSGVMFFMFIAGIFPLLMLFLQSFMLKEGVYTLNNFTTHFWVGASNPNIASGEVGVLMSDNIRMALKNSLIVALGGAALSAFLGITLGYIVAKGRKSITTRVIEQLTFTPYLIPGIAFAAIYLSIFAKPGFLIPALYGTLTIIILITVVKELPFATRSGTSSMMQISGELEEAAKIQGASFFKRFTRIMLPLTRKGVISAFLLGFISGMKELDLIILLVTPKTGTLTTLTFQYAESGFQQFSNAITVLIITIIIVTYFIATKWGKADLTKGIGG</sequence>
<dbReference type="InterPro" id="IPR000515">
    <property type="entry name" value="MetI-like"/>
</dbReference>
<evidence type="ECO:0000259" key="9">
    <source>
        <dbReference type="PROSITE" id="PS50928"/>
    </source>
</evidence>
<dbReference type="PANTHER" id="PTHR43357:SF3">
    <property type="entry name" value="FE(3+)-TRANSPORT SYSTEM PERMEASE PROTEIN FBPB 2"/>
    <property type="match status" value="1"/>
</dbReference>
<proteinExistence type="inferred from homology"/>
<keyword evidence="4" id="KW-0997">Cell inner membrane</keyword>
<evidence type="ECO:0000256" key="1">
    <source>
        <dbReference type="ARBA" id="ARBA00004429"/>
    </source>
</evidence>
<reference evidence="10 11" key="1">
    <citation type="submission" date="2023-06" db="EMBL/GenBank/DDBJ databases">
        <title>Paenibacillus polygonum sp. nov., an endophytic bacterium, isolated from Polygonum lapathifolium L. in Nanji Wetland National Nature Reserve, South of Poyang Lake, Jiangxi Province, China.</title>
        <authorList>
            <person name="Yu Z."/>
        </authorList>
    </citation>
    <scope>NUCLEOTIDE SEQUENCE [LARGE SCALE GENOMIC DNA]</scope>
    <source>
        <strain evidence="10 11">C31</strain>
    </source>
</reference>
<dbReference type="Proteomes" id="UP001236415">
    <property type="component" value="Chromosome"/>
</dbReference>
<keyword evidence="11" id="KW-1185">Reference proteome</keyword>
<feature type="transmembrane region" description="Helical" evidence="8">
    <location>
        <begin position="291"/>
        <end position="310"/>
    </location>
</feature>
<feature type="transmembrane region" description="Helical" evidence="8">
    <location>
        <begin position="583"/>
        <end position="603"/>
    </location>
</feature>
<feature type="transmembrane region" description="Helical" evidence="8">
    <location>
        <begin position="234"/>
        <end position="255"/>
    </location>
</feature>
<dbReference type="PROSITE" id="PS50928">
    <property type="entry name" value="ABC_TM1"/>
    <property type="match status" value="2"/>
</dbReference>
<dbReference type="RefSeq" id="WP_285748787.1">
    <property type="nucleotide sequence ID" value="NZ_CP127162.1"/>
</dbReference>
<feature type="transmembrane region" description="Helical" evidence="8">
    <location>
        <begin position="190"/>
        <end position="213"/>
    </location>
</feature>
<feature type="transmembrane region" description="Helical" evidence="8">
    <location>
        <begin position="109"/>
        <end position="128"/>
    </location>
</feature>
<dbReference type="Pfam" id="PF00528">
    <property type="entry name" value="BPD_transp_1"/>
    <property type="match status" value="2"/>
</dbReference>
<keyword evidence="6 8" id="KW-1133">Transmembrane helix</keyword>
<evidence type="ECO:0000256" key="4">
    <source>
        <dbReference type="ARBA" id="ARBA00022519"/>
    </source>
</evidence>
<dbReference type="PANTHER" id="PTHR43357">
    <property type="entry name" value="INNER MEMBRANE ABC TRANSPORTER PERMEASE PROTEIN YDCV"/>
    <property type="match status" value="1"/>
</dbReference>
<name>A0ABY8X6S0_9BACL</name>
<evidence type="ECO:0000256" key="8">
    <source>
        <dbReference type="RuleBase" id="RU363032"/>
    </source>
</evidence>
<feature type="transmembrane region" description="Helical" evidence="8">
    <location>
        <begin position="28"/>
        <end position="56"/>
    </location>
</feature>
<evidence type="ECO:0000313" key="10">
    <source>
        <dbReference type="EMBL" id="WIV21231.1"/>
    </source>
</evidence>
<dbReference type="SUPFAM" id="SSF161098">
    <property type="entry name" value="MetI-like"/>
    <property type="match status" value="2"/>
</dbReference>
<evidence type="ECO:0000256" key="5">
    <source>
        <dbReference type="ARBA" id="ARBA00022692"/>
    </source>
</evidence>
<feature type="transmembrane region" description="Helical" evidence="8">
    <location>
        <begin position="413"/>
        <end position="434"/>
    </location>
</feature>
<feature type="domain" description="ABC transmembrane type-1" evidence="9">
    <location>
        <begin position="103"/>
        <end position="311"/>
    </location>
</feature>
<gene>
    <name evidence="10" type="ORF">QPK24_11395</name>
</gene>
<keyword evidence="2 8" id="KW-0813">Transport</keyword>
<feature type="transmembrane region" description="Helical" evidence="8">
    <location>
        <begin position="446"/>
        <end position="468"/>
    </location>
</feature>
<protein>
    <submittedName>
        <fullName evidence="10">Iron ABC transporter permease</fullName>
    </submittedName>
</protein>
<evidence type="ECO:0000256" key="6">
    <source>
        <dbReference type="ARBA" id="ARBA00022989"/>
    </source>
</evidence>
<dbReference type="CDD" id="cd06261">
    <property type="entry name" value="TM_PBP2"/>
    <property type="match status" value="2"/>
</dbReference>
<evidence type="ECO:0000256" key="2">
    <source>
        <dbReference type="ARBA" id="ARBA00022448"/>
    </source>
</evidence>
<feature type="transmembrane region" description="Helical" evidence="8">
    <location>
        <begin position="474"/>
        <end position="492"/>
    </location>
</feature>
<feature type="transmembrane region" description="Helical" evidence="8">
    <location>
        <begin position="140"/>
        <end position="161"/>
    </location>
</feature>
<keyword evidence="3" id="KW-1003">Cell membrane</keyword>
<keyword evidence="7 8" id="KW-0472">Membrane</keyword>
<keyword evidence="5 8" id="KW-0812">Transmembrane</keyword>
<dbReference type="InterPro" id="IPR035906">
    <property type="entry name" value="MetI-like_sf"/>
</dbReference>
<feature type="transmembrane region" description="Helical" evidence="8">
    <location>
        <begin position="540"/>
        <end position="563"/>
    </location>
</feature>